<comment type="caution">
    <text evidence="1">The sequence shown here is derived from an EMBL/GenBank/DDBJ whole genome shotgun (WGS) entry which is preliminary data.</text>
</comment>
<evidence type="ECO:0000313" key="2">
    <source>
        <dbReference type="Proteomes" id="UP000005536"/>
    </source>
</evidence>
<proteinExistence type="predicted"/>
<accession>D4DSF1</accession>
<gene>
    <name evidence="1" type="ORF">NEIELOOT_01996</name>
</gene>
<organism evidence="1 2">
    <name type="scientific">Neisseria elongata subsp. glycolytica ATCC 29315</name>
    <dbReference type="NCBI Taxonomy" id="546263"/>
    <lineage>
        <taxon>Bacteria</taxon>
        <taxon>Pseudomonadati</taxon>
        <taxon>Pseudomonadota</taxon>
        <taxon>Betaproteobacteria</taxon>
        <taxon>Neisseriales</taxon>
        <taxon>Neisseriaceae</taxon>
        <taxon>Neisseria</taxon>
    </lineage>
</organism>
<protein>
    <submittedName>
        <fullName evidence="1">Uncharacterized protein</fullName>
    </submittedName>
</protein>
<dbReference type="Proteomes" id="UP000005536">
    <property type="component" value="Unassembled WGS sequence"/>
</dbReference>
<reference evidence="1 2" key="1">
    <citation type="submission" date="2010-02" db="EMBL/GenBank/DDBJ databases">
        <authorList>
            <person name="Weinstock G."/>
            <person name="Sodergren E."/>
            <person name="Clifton S."/>
            <person name="Fulton L."/>
            <person name="Fulton B."/>
            <person name="Courtney L."/>
            <person name="Fronick C."/>
            <person name="Harrison M."/>
            <person name="Strong C."/>
            <person name="Farmer C."/>
            <person name="Delahaunty K."/>
            <person name="Markovic C."/>
            <person name="Hall O."/>
            <person name="Minx P."/>
            <person name="Tomlinson C."/>
            <person name="Mitreva M."/>
            <person name="Nelson J."/>
            <person name="Hou S."/>
            <person name="Wollam A."/>
            <person name="Pepin K.H."/>
            <person name="Johnson M."/>
            <person name="Bhonagiri V."/>
            <person name="Zhang X."/>
            <person name="Suruliraj S."/>
            <person name="Warren W."/>
            <person name="Chinwalla A."/>
            <person name="Mardis E.R."/>
            <person name="Wilson R.K."/>
        </authorList>
    </citation>
    <scope>NUCLEOTIDE SEQUENCE [LARGE SCALE GENOMIC DNA]</scope>
    <source>
        <strain evidence="1 2">ATCC 29315</strain>
    </source>
</reference>
<name>D4DSF1_NEIEG</name>
<sequence length="117" mass="11403">MRVGVGDGGDDARYARLYQCFGAGRGAAVVAAWFEGNVGGGAARVFARLAQGVDFGMGAARFEVEALADDLAVVCDDAADARIGRGGEAAFGGEGQGAAHHVAVGVVENGGGGCGGG</sequence>
<dbReference type="AlphaFoldDB" id="D4DSF1"/>
<dbReference type="EMBL" id="ADBF01000216">
    <property type="protein sequence ID" value="EFE49247.1"/>
    <property type="molecule type" value="Genomic_DNA"/>
</dbReference>
<evidence type="ECO:0000313" key="1">
    <source>
        <dbReference type="EMBL" id="EFE49247.1"/>
    </source>
</evidence>